<dbReference type="SUPFAM" id="SSF49785">
    <property type="entry name" value="Galactose-binding domain-like"/>
    <property type="match status" value="2"/>
</dbReference>
<keyword evidence="2" id="KW-0964">Secreted</keyword>
<proteinExistence type="predicted"/>
<dbReference type="Pfam" id="PF17210">
    <property type="entry name" value="SdrD_B"/>
    <property type="match status" value="2"/>
</dbReference>
<feature type="domain" description="CBM6" evidence="5">
    <location>
        <begin position="2199"/>
        <end position="2336"/>
    </location>
</feature>
<dbReference type="OrthoDB" id="218743at2"/>
<name>A0A5B9QYJ3_9BACT</name>
<dbReference type="InterPro" id="IPR013783">
    <property type="entry name" value="Ig-like_fold"/>
</dbReference>
<reference evidence="6 7" key="1">
    <citation type="submission" date="2019-08" db="EMBL/GenBank/DDBJ databases">
        <title>Deep-cultivation of Planctomycetes and their phenomic and genomic characterization uncovers novel biology.</title>
        <authorList>
            <person name="Wiegand S."/>
            <person name="Jogler M."/>
            <person name="Boedeker C."/>
            <person name="Pinto D."/>
            <person name="Vollmers J."/>
            <person name="Rivas-Marin E."/>
            <person name="Kohn T."/>
            <person name="Peeters S.H."/>
            <person name="Heuer A."/>
            <person name="Rast P."/>
            <person name="Oberbeckmann S."/>
            <person name="Bunk B."/>
            <person name="Jeske O."/>
            <person name="Meyerdierks A."/>
            <person name="Storesund J.E."/>
            <person name="Kallscheuer N."/>
            <person name="Luecker S."/>
            <person name="Lage O.M."/>
            <person name="Pohl T."/>
            <person name="Merkel B.J."/>
            <person name="Hornburger P."/>
            <person name="Mueller R.-W."/>
            <person name="Bruemmer F."/>
            <person name="Labrenz M."/>
            <person name="Spormann A.M."/>
            <person name="Op den Camp H."/>
            <person name="Overmann J."/>
            <person name="Amann R."/>
            <person name="Jetten M.S.M."/>
            <person name="Mascher T."/>
            <person name="Medema M.H."/>
            <person name="Devos D.P."/>
            <person name="Kaster A.-K."/>
            <person name="Ovreas L."/>
            <person name="Rohde M."/>
            <person name="Galperin M.Y."/>
            <person name="Jogler C."/>
        </authorList>
    </citation>
    <scope>NUCLEOTIDE SEQUENCE [LARGE SCALE GENOMIC DNA]</scope>
    <source>
        <strain evidence="6 7">UC8</strain>
    </source>
</reference>
<dbReference type="InterPro" id="IPR005084">
    <property type="entry name" value="CBM6"/>
</dbReference>
<dbReference type="Gene3D" id="2.60.120.260">
    <property type="entry name" value="Galactose-binding domain-like"/>
    <property type="match status" value="2"/>
</dbReference>
<dbReference type="GO" id="GO:0030246">
    <property type="term" value="F:carbohydrate binding"/>
    <property type="evidence" value="ECO:0007669"/>
    <property type="project" value="InterPro"/>
</dbReference>
<organism evidence="6 7">
    <name type="scientific">Roseimaritima ulvae</name>
    <dbReference type="NCBI Taxonomy" id="980254"/>
    <lineage>
        <taxon>Bacteria</taxon>
        <taxon>Pseudomonadati</taxon>
        <taxon>Planctomycetota</taxon>
        <taxon>Planctomycetia</taxon>
        <taxon>Pirellulales</taxon>
        <taxon>Pirellulaceae</taxon>
        <taxon>Roseimaritima</taxon>
    </lineage>
</organism>
<evidence type="ECO:0000313" key="7">
    <source>
        <dbReference type="Proteomes" id="UP000325286"/>
    </source>
</evidence>
<dbReference type="EMBL" id="CP042914">
    <property type="protein sequence ID" value="QEG42465.1"/>
    <property type="molecule type" value="Genomic_DNA"/>
</dbReference>
<dbReference type="InterPro" id="IPR041437">
    <property type="entry name" value="GH115_C"/>
</dbReference>
<evidence type="ECO:0000256" key="3">
    <source>
        <dbReference type="ARBA" id="ARBA00022729"/>
    </source>
</evidence>
<evidence type="ECO:0000256" key="1">
    <source>
        <dbReference type="ARBA" id="ARBA00004613"/>
    </source>
</evidence>
<sequence length="2347" mass="246299">MPSMKKQSLFGLGSSKRRSMKRRNRMAARSRRRIQVEALEDRRLLALLGVDFGYPSMFANSTGTINYDATTNTLVADASPELFQESEFWFANFIDAPKDFSLQLEVDESGNLVGGVPGDDFVLSGVIDIDFDGTPDLSGTLLTGEVIGFGFLNSVGTTDTFDFRIEVTGGVLTVPGTYSSGGTRPAYFAGQDIGMRIDSEESSFNGSFNSNFSGKNKATFGPTDPLAELGNYVWVDTNQNGLQDDGNTGVNDVTVDLYVDVDGDGIAEPGGDDGAPVATTVTADLSGTPGYYLFPNLDPDDYFVVFDPSTLPTGFEFTTQGAGSDDAVDSDADTTTGIAEVTTLDAGESDLTWDAGIFQTAIPLIPAIDIEKCVEHTVVGPGEMHVLDFNDLASGTVVDDEYSSLGVTISVQNDNSSHPDKAVVFDSANPTGGDNDLATPGYHATNNTPLGNVLVIAENDVDANNDQLIDNPDDEASGGTITFTFDDAVRIDQIDLLDVDSSEVGGSVVTVNTANGSQTFNIAALGDNSFQTIDINVDDVTSLSVNFISSGAITGLKFTKPSETLECDDADVGPGPSFNVGDSVTFNYTVTNAGEVDLKIVEVSDDNATPGNTGDDFNPDPVLVGIYNIGDTDQDGELDLTEAWQYTYTITAATAGQFTNISDVLGNPVDDPDVDVVDDDPANYVVVGDPGITIEKFTNGVDAENESQAAEIAAGDTVTWTYEVTNTGEVAFTAAEISIVDDNGTPTVSTDDFGIGLEYNGSEIVYSSGDGGDGILSPGETWTYTATGTALALPGGTVGSAITFDFGGSSSTDGSDGNTRSYSAGGVDVDVRAFSRDKSNGNWAPAYLGSYGGGLGVTDSSEGSGGSNTHTVDNVGRDNYVLFEYSEQVVVDAAYLGYVVNDSDLTIWIGNSTVPLTGLSDAVLTSLGFTEVNLTNSSSARWADLNAGEVAGNVLVIAAKTDDATPEDRFKIEHVKVHRTASGCYENIAVVTAGGVSDSDASYYCNTEPGDPGITIEKFTNGVDAENESQAAEIAAGDTVTWTYEVTNTGEVAFTAAEISIVDDNGTPTVSADDFGIGLEYNGSEIVYSSGDGGDGILSPGETWTYTATGTALALPGGTVGSAITFDFGGSSSTDGSDGNTRSYSAGGVDVDVRAFSRDKSNGNWAPAYLGSYGGGLGVTDSSEGSGGSNMHTVDNVGRDNYVLFEYSEQVVVDAAYLGYVVDDSDLTIWIGNSTVPLTGLSDAVLTSLGFTEVNLTNSSSARWADLNAGEVAGNVLVIAAKTDDATPEDRFKIEHIKVHRTASGCYENIAVVTAGGVSDSDASYYCNPEVVDAAIDIEKFVKVDSGQTGGGEGLTPGFWKTHSPAGPAPLSGWPETGFSHLDNYNTVFGVSDDSGLSLLDALGRGGGGTSALGRHATAALLNAANPNVDYSFTQAEVISLTQAAYGSGDASLIENTKNLFAVQNELGADLSTPANAPDSGMDDFGVDADSGPGPAAQIGDQVVFTYFVTNPGDVELYPVVVIDDNATTNTGDDFQPDAVEENDGNGNFFNVGDDDQDGRLDPGETWLYQEAITVTMSGQFTNIGSVSGTPVDQNGNPVGPDVSDDDPANYNVAGGSAGIDIEKLTNGEDADTPGTAVEIAAGETITWTYKVTNTGTTHFNQSDVVVTDDNGTSQTGDDLSSVADGNVEITLTDQGDNDGVLAPGEVWTYTATGTAEQLSGGITGDAVTVYLTGSTSTSGTAGNSKTFTSGGVSVTASAFSRDNNDNWSSAYLGAYSSGLGVTDGSEGNGGDGRHRVDNTGRMNYVLFEFSESVVVDQAFLDSVVRDSDITAWVGTVDGAFSLNDAVLDLLAKESNDTGSSSSRWADLNNGQVAGNVLVIAASVDDATPEDSFKIRKLKFYRTAGGVYTNVGTVQAGGVSDSDLSHYVNPDQAVATGEIGNYVWNDVNRNGKQDSGEPSLSGVTVKLLDVDQNEVATTTTNSAGLYSFSGLDAGQYFVKFIAPQDMVFSPQGQGDHADHGSNANSDGQTDKIYLAENEIDNTIDAGLYAAAVDLVFEAEDYERLDSPWQVRSSSSASGGEYIKTSSGTGSYYNTPPSHSKVTYQFDVASEGNYEISALLRAKNSSENSIWVKVDDQPWVQWHMDLTGRSFQWQAVTDGWDQQATQFHLTAGQHSLQLRVREDGVRLDKFMVSKLSTTTVVIDAMATTTNLDSVDWEVGVDSEGNEYLLTANGTGSHYSTLSGDELSYDFSVDQDGEYQMHALVNALNSSDNSFWISIDGGQWIQWHLSVTNGEWQWQTVSDGSSHDQVSFNLEAGSHTLKIKVREDGTMLDKIVISNDSALDLDSIG</sequence>
<keyword evidence="3" id="KW-0732">Signal</keyword>
<dbReference type="InterPro" id="IPR051172">
    <property type="entry name" value="Chlamydia_OmcB"/>
</dbReference>
<evidence type="ECO:0000256" key="4">
    <source>
        <dbReference type="SAM" id="MobiDB-lite"/>
    </source>
</evidence>
<dbReference type="SUPFAM" id="SSF117074">
    <property type="entry name" value="Hypothetical protein PA1324"/>
    <property type="match status" value="2"/>
</dbReference>
<comment type="subcellular location">
    <subcellularLocation>
        <location evidence="1">Secreted</location>
    </subcellularLocation>
</comment>
<dbReference type="Gene3D" id="2.60.40.10">
    <property type="entry name" value="Immunoglobulins"/>
    <property type="match status" value="2"/>
</dbReference>
<gene>
    <name evidence="6" type="primary">sdrD_4</name>
    <name evidence="6" type="ORF">UC8_45040</name>
</gene>
<feature type="region of interest" description="Disordered" evidence="4">
    <location>
        <begin position="2009"/>
        <end position="2028"/>
    </location>
</feature>
<dbReference type="GO" id="GO:0005576">
    <property type="term" value="C:extracellular region"/>
    <property type="evidence" value="ECO:0007669"/>
    <property type="project" value="UniProtKB-SubCell"/>
</dbReference>
<dbReference type="PANTHER" id="PTHR34819">
    <property type="entry name" value="LARGE CYSTEINE-RICH PERIPLASMIC PROTEIN OMCB"/>
    <property type="match status" value="1"/>
</dbReference>
<dbReference type="Proteomes" id="UP000325286">
    <property type="component" value="Chromosome"/>
</dbReference>
<accession>A0A5B9QYJ3</accession>
<dbReference type="Pfam" id="PF17829">
    <property type="entry name" value="GH115_C"/>
    <property type="match status" value="2"/>
</dbReference>
<evidence type="ECO:0000259" key="5">
    <source>
        <dbReference type="PROSITE" id="PS51175"/>
    </source>
</evidence>
<dbReference type="KEGG" id="rul:UC8_45040"/>
<dbReference type="PROSITE" id="PS51175">
    <property type="entry name" value="CBM6"/>
    <property type="match status" value="1"/>
</dbReference>
<dbReference type="InterPro" id="IPR033764">
    <property type="entry name" value="Sdr_B"/>
</dbReference>
<dbReference type="PANTHER" id="PTHR34819:SF5">
    <property type="entry name" value="CONSERVED REPEAT DOMAIN PROTEIN"/>
    <property type="match status" value="1"/>
</dbReference>
<protein>
    <submittedName>
        <fullName evidence="6">Serine-aspartate repeat-containing protein D</fullName>
    </submittedName>
</protein>
<evidence type="ECO:0000313" key="6">
    <source>
        <dbReference type="EMBL" id="QEG42465.1"/>
    </source>
</evidence>
<keyword evidence="7" id="KW-1185">Reference proteome</keyword>
<evidence type="ECO:0000256" key="2">
    <source>
        <dbReference type="ARBA" id="ARBA00022525"/>
    </source>
</evidence>
<dbReference type="InterPro" id="IPR008979">
    <property type="entry name" value="Galactose-bd-like_sf"/>
</dbReference>